<dbReference type="AlphaFoldDB" id="A0A6P1M1W2"/>
<name>A0A6P1M1W2_9BACT</name>
<dbReference type="Gene3D" id="3.40.50.2000">
    <property type="entry name" value="Glycogen Phosphorylase B"/>
    <property type="match status" value="1"/>
</dbReference>
<dbReference type="Gene3D" id="3.40.50.11720">
    <property type="entry name" value="3-Deoxy-D-manno-octulosonic-acid transferase, N-terminal domain"/>
    <property type="match status" value="1"/>
</dbReference>
<comment type="function">
    <text evidence="11">Involved in lipopolysaccharide (LPS) biosynthesis. Catalyzes the transfer of 3-deoxy-D-manno-octulosonate (Kdo) residue(s) from CMP-Kdo to lipid IV(A), the tetraacyldisaccharide-1,4'-bisphosphate precursor of lipid A.</text>
</comment>
<dbReference type="InterPro" id="IPR007507">
    <property type="entry name" value="Glycos_transf_N"/>
</dbReference>
<dbReference type="EC" id="2.4.99.12" evidence="3 11"/>
<reference evidence="14 15" key="1">
    <citation type="submission" date="2020-01" db="EMBL/GenBank/DDBJ databases">
        <title>Ponticoccus aerotolerans gen. nov., sp. nov., an anaerobic bacterium and proposal of Ponticoccusceae fam. nov., Ponticoccusles ord. nov. and Ponticoccuse classis nov. in the phylum Kiritimatiellaeota.</title>
        <authorList>
            <person name="Zhou L.Y."/>
            <person name="Du Z.J."/>
        </authorList>
    </citation>
    <scope>NUCLEOTIDE SEQUENCE [LARGE SCALE GENOMIC DNA]</scope>
    <source>
        <strain evidence="14 15">S-5007</strain>
    </source>
</reference>
<evidence type="ECO:0000256" key="5">
    <source>
        <dbReference type="ARBA" id="ARBA00022519"/>
    </source>
</evidence>
<dbReference type="GO" id="GO:0009244">
    <property type="term" value="P:lipopolysaccharide core region biosynthetic process"/>
    <property type="evidence" value="ECO:0007669"/>
    <property type="project" value="UniProtKB-UniRule"/>
</dbReference>
<dbReference type="Proteomes" id="UP000464954">
    <property type="component" value="Chromosome"/>
</dbReference>
<keyword evidence="15" id="KW-1185">Reference proteome</keyword>
<keyword evidence="11" id="KW-0448">Lipopolysaccharide biosynthesis</keyword>
<comment type="catalytic activity">
    <reaction evidence="8 11">
        <text>lipid IVA (E. coli) + CMP-3-deoxy-beta-D-manno-octulosonate = alpha-Kdo-(2-&gt;6)-lipid IVA (E. coli) + CMP + H(+)</text>
        <dbReference type="Rhea" id="RHEA:28066"/>
        <dbReference type="ChEBI" id="CHEBI:15378"/>
        <dbReference type="ChEBI" id="CHEBI:58603"/>
        <dbReference type="ChEBI" id="CHEBI:60364"/>
        <dbReference type="ChEBI" id="CHEBI:60377"/>
        <dbReference type="ChEBI" id="CHEBI:85987"/>
        <dbReference type="EC" id="2.4.99.12"/>
    </reaction>
</comment>
<dbReference type="Pfam" id="PF04413">
    <property type="entry name" value="Glycos_transf_N"/>
    <property type="match status" value="1"/>
</dbReference>
<dbReference type="PANTHER" id="PTHR42755:SF1">
    <property type="entry name" value="3-DEOXY-D-MANNO-OCTULOSONIC ACID TRANSFERASE, MITOCHONDRIAL-RELATED"/>
    <property type="match status" value="1"/>
</dbReference>
<dbReference type="GO" id="GO:0030313">
    <property type="term" value="C:cell envelope"/>
    <property type="evidence" value="ECO:0007669"/>
    <property type="project" value="UniProtKB-SubCell"/>
</dbReference>
<accession>A0A6P1M1W2</accession>
<dbReference type="InterPro" id="IPR038107">
    <property type="entry name" value="Glycos_transf_N_sf"/>
</dbReference>
<feature type="domain" description="Glycosyl transferase family 1" evidence="12">
    <location>
        <begin position="249"/>
        <end position="403"/>
    </location>
</feature>
<evidence type="ECO:0000256" key="10">
    <source>
        <dbReference type="PIRSR" id="PIRSR639901-2"/>
    </source>
</evidence>
<evidence type="ECO:0000259" key="13">
    <source>
        <dbReference type="Pfam" id="PF04413"/>
    </source>
</evidence>
<proteinExistence type="inferred from homology"/>
<feature type="transmembrane region" description="Helical" evidence="11">
    <location>
        <begin position="56"/>
        <end position="76"/>
    </location>
</feature>
<keyword evidence="11" id="KW-1003">Cell membrane</keyword>
<evidence type="ECO:0000313" key="15">
    <source>
        <dbReference type="Proteomes" id="UP000464954"/>
    </source>
</evidence>
<evidence type="ECO:0000256" key="3">
    <source>
        <dbReference type="ARBA" id="ARBA00012621"/>
    </source>
</evidence>
<evidence type="ECO:0000256" key="7">
    <source>
        <dbReference type="ARBA" id="ARBA00031445"/>
    </source>
</evidence>
<comment type="caution">
    <text evidence="11">Lacks conserved residue(s) required for the propagation of feature annotation.</text>
</comment>
<evidence type="ECO:0000313" key="14">
    <source>
        <dbReference type="EMBL" id="QHI68809.1"/>
    </source>
</evidence>
<evidence type="ECO:0000256" key="6">
    <source>
        <dbReference type="ARBA" id="ARBA00022679"/>
    </source>
</evidence>
<feature type="site" description="Transition state stabilizer" evidence="10">
    <location>
        <position position="213"/>
    </location>
</feature>
<dbReference type="InterPro" id="IPR039901">
    <property type="entry name" value="Kdotransferase"/>
</dbReference>
<dbReference type="Pfam" id="PF00534">
    <property type="entry name" value="Glycos_transf_1"/>
    <property type="match status" value="1"/>
</dbReference>
<keyword evidence="11" id="KW-0812">Transmembrane</keyword>
<keyword evidence="6 11" id="KW-0808">Transferase</keyword>
<evidence type="ECO:0000256" key="2">
    <source>
        <dbReference type="ARBA" id="ARBA00004713"/>
    </source>
</evidence>
<feature type="domain" description="3-deoxy-D-manno-octulosonic-acid transferase N-terminal" evidence="13">
    <location>
        <begin position="34"/>
        <end position="215"/>
    </location>
</feature>
<dbReference type="GO" id="GO:0009245">
    <property type="term" value="P:lipid A biosynthetic process"/>
    <property type="evidence" value="ECO:0007669"/>
    <property type="project" value="TreeGrafter"/>
</dbReference>
<dbReference type="SUPFAM" id="SSF53756">
    <property type="entry name" value="UDP-Glycosyltransferase/glycogen phosphorylase"/>
    <property type="match status" value="1"/>
</dbReference>
<keyword evidence="5" id="KW-0997">Cell inner membrane</keyword>
<comment type="subcellular location">
    <subcellularLocation>
        <location evidence="1">Cell envelope</location>
    </subcellularLocation>
    <subcellularLocation>
        <location evidence="11">Cell membrane</location>
    </subcellularLocation>
</comment>
<evidence type="ECO:0000256" key="9">
    <source>
        <dbReference type="PIRSR" id="PIRSR639901-1"/>
    </source>
</evidence>
<comment type="pathway">
    <text evidence="2 11">Bacterial outer membrane biogenesis; LPS core biosynthesis.</text>
</comment>
<evidence type="ECO:0000256" key="11">
    <source>
        <dbReference type="RuleBase" id="RU365103"/>
    </source>
</evidence>
<evidence type="ECO:0000259" key="12">
    <source>
        <dbReference type="Pfam" id="PF00534"/>
    </source>
</evidence>
<evidence type="ECO:0000256" key="4">
    <source>
        <dbReference type="ARBA" id="ARBA00019077"/>
    </source>
</evidence>
<keyword evidence="11" id="KW-0472">Membrane</keyword>
<dbReference type="UniPathway" id="UPA00958"/>
<feature type="site" description="Transition state stabilizer" evidence="10">
    <location>
        <position position="135"/>
    </location>
</feature>
<keyword evidence="11" id="KW-1133">Transmembrane helix</keyword>
<dbReference type="GO" id="GO:0005886">
    <property type="term" value="C:plasma membrane"/>
    <property type="evidence" value="ECO:0007669"/>
    <property type="project" value="UniProtKB-SubCell"/>
</dbReference>
<dbReference type="RefSeq" id="WP_160627485.1">
    <property type="nucleotide sequence ID" value="NZ_CP047593.1"/>
</dbReference>
<evidence type="ECO:0000256" key="1">
    <source>
        <dbReference type="ARBA" id="ARBA00004196"/>
    </source>
</evidence>
<feature type="active site" description="Proton acceptor" evidence="9">
    <location>
        <position position="65"/>
    </location>
</feature>
<dbReference type="InterPro" id="IPR001296">
    <property type="entry name" value="Glyco_trans_1"/>
</dbReference>
<protein>
    <recommendedName>
        <fullName evidence="4 11">3-deoxy-D-manno-octulosonic acid transferase</fullName>
        <shortName evidence="11">Kdo transferase</shortName>
        <ecNumber evidence="3 11">2.4.99.12</ecNumber>
    </recommendedName>
    <alternativeName>
        <fullName evidence="7 11">Lipid IV(A) 3-deoxy-D-manno-octulosonic acid transferase</fullName>
    </alternativeName>
</protein>
<dbReference type="EMBL" id="CP047593">
    <property type="protein sequence ID" value="QHI68809.1"/>
    <property type="molecule type" value="Genomic_DNA"/>
</dbReference>
<evidence type="ECO:0000256" key="8">
    <source>
        <dbReference type="ARBA" id="ARBA00049183"/>
    </source>
</evidence>
<feature type="transmembrane region" description="Helical" evidence="11">
    <location>
        <begin position="6"/>
        <end position="23"/>
    </location>
</feature>
<sequence>MIWFIYNLVFPLVFLLMLPKFLTRMARRGGYKKHFEQRFGIYGHGITRRLEAGRHIWIHAVSVGEINIALSFIAAYRGQNPDARFVLSTNTSTAHAIGEKRMDRRDVLIYFPLDMPFIMKRAFGAIHPLQLILVECEFWPNLIRQAHRRGIPVALINGRVSDSSFRGYMKLRGFTRRILELIDPICVQGKQDAGRMLAMGARPESVHALGTAKYDLPPPAPDAAVPARAVLKQAGVPDDAFILLGGSTWDGEEEVLCRIYKTLREKYPNLFLVLVPRHAERRENVAAAIEGQGLTCSLRSREASKADVLVIDTTGELMGFYAAADLVFVGKSLTQHGGQNPIEPALFGKPIVVGPNMENFPSVMDDFLSANALRQVVDFQALEKTVAELLADSGARKTLGASAARLVESRRGVMQEMVRMVAG</sequence>
<gene>
    <name evidence="14" type="ORF">GT409_04880</name>
</gene>
<comment type="similarity">
    <text evidence="11">Belongs to the glycosyltransferase group 1 family.</text>
</comment>
<dbReference type="PANTHER" id="PTHR42755">
    <property type="entry name" value="3-DEOXY-MANNO-OCTULOSONATE CYTIDYLYLTRANSFERASE"/>
    <property type="match status" value="1"/>
</dbReference>
<dbReference type="KEGG" id="taer:GT409_04880"/>
<dbReference type="GO" id="GO:0043842">
    <property type="term" value="F:Kdo transferase activity"/>
    <property type="evidence" value="ECO:0007669"/>
    <property type="project" value="UniProtKB-EC"/>
</dbReference>
<organism evidence="14 15">
    <name type="scientific">Tichowtungia aerotolerans</name>
    <dbReference type="NCBI Taxonomy" id="2697043"/>
    <lineage>
        <taxon>Bacteria</taxon>
        <taxon>Pseudomonadati</taxon>
        <taxon>Kiritimatiellota</taxon>
        <taxon>Tichowtungiia</taxon>
        <taxon>Tichowtungiales</taxon>
        <taxon>Tichowtungiaceae</taxon>
        <taxon>Tichowtungia</taxon>
    </lineage>
</organism>